<reference evidence="3 4" key="1">
    <citation type="submission" date="2016-05" db="EMBL/GenBank/DDBJ databases">
        <title>A degradative enzymes factory behind the ericoid mycorrhizal symbiosis.</title>
        <authorList>
            <consortium name="DOE Joint Genome Institute"/>
            <person name="Martino E."/>
            <person name="Morin E."/>
            <person name="Grelet G."/>
            <person name="Kuo A."/>
            <person name="Kohler A."/>
            <person name="Daghino S."/>
            <person name="Barry K."/>
            <person name="Choi C."/>
            <person name="Cichocki N."/>
            <person name="Clum A."/>
            <person name="Copeland A."/>
            <person name="Hainaut M."/>
            <person name="Haridas S."/>
            <person name="Labutti K."/>
            <person name="Lindquist E."/>
            <person name="Lipzen A."/>
            <person name="Khouja H.-R."/>
            <person name="Murat C."/>
            <person name="Ohm R."/>
            <person name="Olson A."/>
            <person name="Spatafora J."/>
            <person name="Veneault-Fourrey C."/>
            <person name="Henrissat B."/>
            <person name="Grigoriev I."/>
            <person name="Martin F."/>
            <person name="Perotto S."/>
        </authorList>
    </citation>
    <scope>NUCLEOTIDE SEQUENCE [LARGE SCALE GENOMIC DNA]</scope>
    <source>
        <strain evidence="3 4">UAMH 7357</strain>
    </source>
</reference>
<feature type="chain" id="PRO_5014354807" evidence="2">
    <location>
        <begin position="24"/>
        <end position="233"/>
    </location>
</feature>
<evidence type="ECO:0000313" key="4">
    <source>
        <dbReference type="Proteomes" id="UP000235672"/>
    </source>
</evidence>
<organism evidence="3 4">
    <name type="scientific">Hyaloscypha hepaticicola</name>
    <dbReference type="NCBI Taxonomy" id="2082293"/>
    <lineage>
        <taxon>Eukaryota</taxon>
        <taxon>Fungi</taxon>
        <taxon>Dikarya</taxon>
        <taxon>Ascomycota</taxon>
        <taxon>Pezizomycotina</taxon>
        <taxon>Leotiomycetes</taxon>
        <taxon>Helotiales</taxon>
        <taxon>Hyaloscyphaceae</taxon>
        <taxon>Hyaloscypha</taxon>
    </lineage>
</organism>
<dbReference type="OrthoDB" id="4779287at2759"/>
<name>A0A2J6Q935_9HELO</name>
<gene>
    <name evidence="3" type="ORF">NA56DRAFT_701877</name>
</gene>
<keyword evidence="2" id="KW-0732">Signal</keyword>
<sequence length="233" mass="23482">MLNSSGFRFLSMTFFAFTTNVQGLLQARNPYYGGFALPGTPEDGATNGCPSGTLTCSNQVFTFCCPDFTFCGPYQLGPYCCPTSEDCGSIVNAGYTCADPSWTLYEDAFLWCCAPGKVGLALGDGHCEPASLTYSSGEYATTVAQSNTASPPTNWPGGTVPPGVSTSGAAATAGATAETTSSPAAGQTGTSSSAGSSSTSTTKSSIGASAQHNLPLVVGGVVFSATLLAAIIL</sequence>
<evidence type="ECO:0000256" key="2">
    <source>
        <dbReference type="SAM" id="SignalP"/>
    </source>
</evidence>
<feature type="signal peptide" evidence="2">
    <location>
        <begin position="1"/>
        <end position="23"/>
    </location>
</feature>
<evidence type="ECO:0000256" key="1">
    <source>
        <dbReference type="SAM" id="MobiDB-lite"/>
    </source>
</evidence>
<feature type="region of interest" description="Disordered" evidence="1">
    <location>
        <begin position="145"/>
        <end position="205"/>
    </location>
</feature>
<feature type="compositionally biased region" description="Low complexity" evidence="1">
    <location>
        <begin position="163"/>
        <end position="205"/>
    </location>
</feature>
<dbReference type="Proteomes" id="UP000235672">
    <property type="component" value="Unassembled WGS sequence"/>
</dbReference>
<evidence type="ECO:0000313" key="3">
    <source>
        <dbReference type="EMBL" id="PMD22796.1"/>
    </source>
</evidence>
<dbReference type="STRING" id="1745343.A0A2J6Q935"/>
<dbReference type="EMBL" id="KZ613476">
    <property type="protein sequence ID" value="PMD22796.1"/>
    <property type="molecule type" value="Genomic_DNA"/>
</dbReference>
<keyword evidence="4" id="KW-1185">Reference proteome</keyword>
<protein>
    <submittedName>
        <fullName evidence="3">Uncharacterized protein</fullName>
    </submittedName>
</protein>
<accession>A0A2J6Q935</accession>
<proteinExistence type="predicted"/>
<dbReference type="AlphaFoldDB" id="A0A2J6Q935"/>